<name>A0A9X7CBA9_BACCE</name>
<dbReference type="PANTHER" id="PTHR41287:SF1">
    <property type="entry name" value="PROTEIN YMFN"/>
    <property type="match status" value="1"/>
</dbReference>
<protein>
    <submittedName>
        <fullName evidence="3">Terminase</fullName>
    </submittedName>
</protein>
<dbReference type="GO" id="GO:0004519">
    <property type="term" value="F:endonuclease activity"/>
    <property type="evidence" value="ECO:0007669"/>
    <property type="project" value="InterPro"/>
</dbReference>
<feature type="domain" description="Terminase large subunit-like ATPase" evidence="1">
    <location>
        <begin position="79"/>
        <end position="266"/>
    </location>
</feature>
<dbReference type="Proteomes" id="UP000223834">
    <property type="component" value="Unassembled WGS sequence"/>
</dbReference>
<reference evidence="3 4" key="1">
    <citation type="submission" date="2017-09" db="EMBL/GenBank/DDBJ databases">
        <title>Large-scale bioinformatics analysis of Bacillus genomes uncovers conserved roles of natural products in bacterial physiology.</title>
        <authorList>
            <consortium name="Agbiome Team Llc"/>
            <person name="Bleich R.M."/>
            <person name="Grubbs K.J."/>
            <person name="Santa Maria K.C."/>
            <person name="Allen S.E."/>
            <person name="Farag S."/>
            <person name="Shank E.A."/>
            <person name="Bowers A."/>
        </authorList>
    </citation>
    <scope>NUCLEOTIDE SEQUENCE [LARGE SCALE GENOMIC DNA]</scope>
    <source>
        <strain evidence="3 4">AFS049141</strain>
    </source>
</reference>
<dbReference type="EMBL" id="NUIQ01000123">
    <property type="protein sequence ID" value="PGO76243.1"/>
    <property type="molecule type" value="Genomic_DNA"/>
</dbReference>
<accession>A0A9X7CBA9</accession>
<evidence type="ECO:0000259" key="2">
    <source>
        <dbReference type="Pfam" id="PF20441"/>
    </source>
</evidence>
<gene>
    <name evidence="3" type="ORF">CN980_13690</name>
</gene>
<feature type="domain" description="Terminase large subunit-like endonuclease" evidence="2">
    <location>
        <begin position="272"/>
        <end position="553"/>
    </location>
</feature>
<dbReference type="Gene3D" id="3.40.50.300">
    <property type="entry name" value="P-loop containing nucleotide triphosphate hydrolases"/>
    <property type="match status" value="1"/>
</dbReference>
<dbReference type="InterPro" id="IPR046462">
    <property type="entry name" value="TerL_nuclease"/>
</dbReference>
<organism evidence="3 4">
    <name type="scientific">Bacillus cereus</name>
    <dbReference type="NCBI Taxonomy" id="1396"/>
    <lineage>
        <taxon>Bacteria</taxon>
        <taxon>Bacillati</taxon>
        <taxon>Bacillota</taxon>
        <taxon>Bacilli</taxon>
        <taxon>Bacillales</taxon>
        <taxon>Bacillaceae</taxon>
        <taxon>Bacillus</taxon>
        <taxon>Bacillus cereus group</taxon>
    </lineage>
</organism>
<dbReference type="InterPro" id="IPR005021">
    <property type="entry name" value="Terminase_largesu-like"/>
</dbReference>
<dbReference type="InterPro" id="IPR027417">
    <property type="entry name" value="P-loop_NTPase"/>
</dbReference>
<comment type="caution">
    <text evidence="3">The sequence shown here is derived from an EMBL/GenBank/DDBJ whole genome shotgun (WGS) entry which is preliminary data.</text>
</comment>
<dbReference type="InterPro" id="IPR046461">
    <property type="entry name" value="TerL_ATPase"/>
</dbReference>
<dbReference type="Pfam" id="PF03354">
    <property type="entry name" value="TerL_ATPase"/>
    <property type="match status" value="1"/>
</dbReference>
<evidence type="ECO:0000313" key="3">
    <source>
        <dbReference type="EMBL" id="PGO76243.1"/>
    </source>
</evidence>
<proteinExistence type="predicted"/>
<evidence type="ECO:0000313" key="4">
    <source>
        <dbReference type="Proteomes" id="UP000223834"/>
    </source>
</evidence>
<dbReference type="Pfam" id="PF20441">
    <property type="entry name" value="TerL_nuclease"/>
    <property type="match status" value="1"/>
</dbReference>
<sequence>MIITPDVNYADMYASNVMRNKKKYPKSIILAVERYKKWKKRKDIWFDVDCANEMLDFVQSFVRHVKGPLAGQLMELELWEMFVFANMYGWYHKNEKGKTVRVVRESYVQVPKKNGKTIIAAGALLYAMYGEGELGADCYCAASDYEQAQNAAEPIAQAIENSEPLAAPTQIYKGVNGTVSGAMYRYNIKGIAYQNKFKVLTKNTKGLEGKNPYFVLNDELHAQENMDMYDNLKSAQISREQPIMLNISTAGKGSSSVGMRVYKYAKQVLENDNDDSLFVAIWEPNKNYDWEDRKVWAMVNPNIGVSVTIEQLEIEFKKAKQSAHSKAEFLSKHLNVFVNSADNYFEHDQVQHVLVEDLGDLTGEICYVGLDLSKTTDLTCVSLNFPTHDEEGNSILKVKQMYFIPTDNIEFREKEDNVPYTDMVERGFVTFCDGKMINQDQVMDYIVECMNLYDVQQINYDPAMSQKLIEKLENLGLECIAVNQFPNVMNAMIDDSEILIYEQRLMTDNPLFVYCALNVVVVTNMNGMKAPSKRQSKKKIDGFVAFLVAHKETMMVMDSITEEGMDELIGDIYR</sequence>
<dbReference type="PANTHER" id="PTHR41287">
    <property type="match status" value="1"/>
</dbReference>
<dbReference type="AlphaFoldDB" id="A0A9X7CBA9"/>
<evidence type="ECO:0000259" key="1">
    <source>
        <dbReference type="Pfam" id="PF03354"/>
    </source>
</evidence>
<dbReference type="RefSeq" id="WP_098771180.1">
    <property type="nucleotide sequence ID" value="NZ_NUIQ01000123.1"/>
</dbReference>